<accession>A0A7R9Y7X2</accession>
<organism evidence="1">
    <name type="scientific">Prasinoderma coloniale</name>
    <dbReference type="NCBI Taxonomy" id="156133"/>
    <lineage>
        <taxon>Eukaryota</taxon>
        <taxon>Viridiplantae</taxon>
        <taxon>Prasinodermophyta</taxon>
        <taxon>Prasinodermophyceae</taxon>
        <taxon>Prasinodermales</taxon>
        <taxon>Prasinodermaceae</taxon>
        <taxon>Prasinoderma</taxon>
    </lineage>
</organism>
<name>A0A7R9Y7X2_9VIRI</name>
<dbReference type="EMBL" id="HBDZ01014797">
    <property type="protein sequence ID" value="CAD8249813.1"/>
    <property type="molecule type" value="Transcribed_RNA"/>
</dbReference>
<reference evidence="1" key="1">
    <citation type="submission" date="2021-01" db="EMBL/GenBank/DDBJ databases">
        <authorList>
            <person name="Corre E."/>
            <person name="Pelletier E."/>
            <person name="Niang G."/>
            <person name="Scheremetjew M."/>
            <person name="Finn R."/>
            <person name="Kale V."/>
            <person name="Holt S."/>
            <person name="Cochrane G."/>
            <person name="Meng A."/>
            <person name="Brown T."/>
            <person name="Cohen L."/>
        </authorList>
    </citation>
    <scope>NUCLEOTIDE SEQUENCE</scope>
    <source>
        <strain evidence="1">CCMP1413</strain>
    </source>
</reference>
<evidence type="ECO:0008006" key="2">
    <source>
        <dbReference type="Google" id="ProtNLM"/>
    </source>
</evidence>
<dbReference type="AlphaFoldDB" id="A0A7R9Y7X2"/>
<dbReference type="PANTHER" id="PTHR22753:SF14">
    <property type="entry name" value="MONOACYLGLYCEROL_DIACYLGLYCEROL O-ACYLTRANSFERASE"/>
    <property type="match status" value="1"/>
</dbReference>
<dbReference type="InterPro" id="IPR029058">
    <property type="entry name" value="AB_hydrolase_fold"/>
</dbReference>
<dbReference type="GO" id="GO:0016020">
    <property type="term" value="C:membrane"/>
    <property type="evidence" value="ECO:0007669"/>
    <property type="project" value="TreeGrafter"/>
</dbReference>
<dbReference type="Gene3D" id="3.40.50.1820">
    <property type="entry name" value="alpha/beta hydrolase"/>
    <property type="match status" value="1"/>
</dbReference>
<evidence type="ECO:0000313" key="1">
    <source>
        <dbReference type="EMBL" id="CAD8249813.1"/>
    </source>
</evidence>
<sequence>MSAAGLHDGGVRFWSPVESAPSRASAGVADARPLLVLVPGIDGTGFAASRQFETLGELFSLQCMTIPAADRSSALELADALERHCRGLRASFPGRRIYLAGESMGGLLALLAASRLGDVVSHLILVNPASSYARTPWATAGPLLPLLPGGAYEALPLVLSPILLDPAVIAGSAFEAASEAAGDGDGVDAPASALAFDAAAGAQRIGATMSAFQATLLDALPRDTLAHRLKVLQAGADALAAHPGGLESTLSQKVLVVVGGRDALLPSVEEGQRLKAALPKGNCKLVELPEVAHALLQDPSVNLSRIVLENAFYAPSSSGTGGFFGSAALAAFVPPSDEDLASLRDGLLAVQRAVHAPVYLSTQSADGRVVRGLSGLPAAAEGRPVLLVGNHQLMAADLGLLIDEYVQQKEEWLRGLAHPAVFAAADQLGGGGSDASDGSGEEQRRGAGGGAFFRRFGAMPVSGKALHAVLASGQPALLFPGGVREAYKRKGEAYELFWPERAEFVRMAAKFDALVVPFAAVGVEDSMEIVLDSEDQLSLPLGLGERNAARAEAMPMARAGGKEAQTEGETFLAPVVRPTEPDRWYFRFMAPIDTAGIDHRDAEAAKGVYEQVRSEVAEGIRYLRAARESDELRSVGARAAWSAQRAAADVVALRPPAPIDAADVPTFDLERRY</sequence>
<dbReference type="SUPFAM" id="SSF53474">
    <property type="entry name" value="alpha/beta-Hydrolases"/>
    <property type="match status" value="1"/>
</dbReference>
<gene>
    <name evidence="1" type="ORF">PCOL08062_LOCUS11366</name>
</gene>
<protein>
    <recommendedName>
        <fullName evidence="2">Serine aminopeptidase S33 domain-containing protein</fullName>
    </recommendedName>
</protein>
<proteinExistence type="predicted"/>
<dbReference type="PANTHER" id="PTHR22753">
    <property type="entry name" value="TRANSMEMBRANE PROTEIN 68"/>
    <property type="match status" value="1"/>
</dbReference>